<dbReference type="HOGENOM" id="CLU_075053_3_0_11"/>
<dbReference type="InParanoid" id="E3IWH7"/>
<dbReference type="PANTHER" id="PTHR24567">
    <property type="entry name" value="CRP FAMILY TRANSCRIPTIONAL REGULATORY PROTEIN"/>
    <property type="match status" value="1"/>
</dbReference>
<keyword evidence="2" id="KW-0238">DNA-binding</keyword>
<feature type="domain" description="HTH crp-type" evidence="6">
    <location>
        <begin position="189"/>
        <end position="263"/>
    </location>
</feature>
<dbReference type="STRING" id="298654.FraEuI1c_2114"/>
<dbReference type="InterPro" id="IPR018490">
    <property type="entry name" value="cNMP-bd_dom_sf"/>
</dbReference>
<dbReference type="PROSITE" id="PS51063">
    <property type="entry name" value="HTH_CRP_2"/>
    <property type="match status" value="1"/>
</dbReference>
<dbReference type="InterPro" id="IPR014710">
    <property type="entry name" value="RmlC-like_jellyroll"/>
</dbReference>
<dbReference type="PROSITE" id="PS50042">
    <property type="entry name" value="CNMP_BINDING_3"/>
    <property type="match status" value="1"/>
</dbReference>
<gene>
    <name evidence="7" type="ordered locus">FraEuI1c_2114</name>
</gene>
<dbReference type="GO" id="GO:0003677">
    <property type="term" value="F:DNA binding"/>
    <property type="evidence" value="ECO:0007669"/>
    <property type="project" value="UniProtKB-KW"/>
</dbReference>
<accession>E3IWH7</accession>
<dbReference type="SMART" id="SM00100">
    <property type="entry name" value="cNMP"/>
    <property type="match status" value="1"/>
</dbReference>
<feature type="compositionally biased region" description="Polar residues" evidence="4">
    <location>
        <begin position="275"/>
        <end position="285"/>
    </location>
</feature>
<dbReference type="AlphaFoldDB" id="E3IWH7"/>
<dbReference type="GO" id="GO:0003700">
    <property type="term" value="F:DNA-binding transcription factor activity"/>
    <property type="evidence" value="ECO:0007669"/>
    <property type="project" value="TreeGrafter"/>
</dbReference>
<evidence type="ECO:0000259" key="6">
    <source>
        <dbReference type="PROSITE" id="PS51063"/>
    </source>
</evidence>
<keyword evidence="3" id="KW-0804">Transcription</keyword>
<evidence type="ECO:0000259" key="5">
    <source>
        <dbReference type="PROSITE" id="PS50042"/>
    </source>
</evidence>
<keyword evidence="8" id="KW-1185">Reference proteome</keyword>
<feature type="region of interest" description="Disordered" evidence="4">
    <location>
        <begin position="1"/>
        <end position="23"/>
    </location>
</feature>
<name>E3IWH7_PSEI1</name>
<evidence type="ECO:0000256" key="4">
    <source>
        <dbReference type="SAM" id="MobiDB-lite"/>
    </source>
</evidence>
<protein>
    <submittedName>
        <fullName evidence="7">Transcriptional regulator, Crp/Fnr family</fullName>
    </submittedName>
</protein>
<keyword evidence="1" id="KW-0805">Transcription regulation</keyword>
<dbReference type="PANTHER" id="PTHR24567:SF68">
    <property type="entry name" value="DNA-BINDING TRANSCRIPTIONAL DUAL REGULATOR CRP"/>
    <property type="match status" value="1"/>
</dbReference>
<dbReference type="InterPro" id="IPR000595">
    <property type="entry name" value="cNMP-bd_dom"/>
</dbReference>
<feature type="domain" description="Cyclic nucleotide-binding" evidence="5">
    <location>
        <begin position="55"/>
        <end position="158"/>
    </location>
</feature>
<dbReference type="GO" id="GO:0005829">
    <property type="term" value="C:cytosol"/>
    <property type="evidence" value="ECO:0007669"/>
    <property type="project" value="TreeGrafter"/>
</dbReference>
<dbReference type="Gene3D" id="2.60.120.10">
    <property type="entry name" value="Jelly Rolls"/>
    <property type="match status" value="1"/>
</dbReference>
<feature type="region of interest" description="Disordered" evidence="4">
    <location>
        <begin position="271"/>
        <end position="297"/>
    </location>
</feature>
<evidence type="ECO:0000256" key="1">
    <source>
        <dbReference type="ARBA" id="ARBA00023015"/>
    </source>
</evidence>
<dbReference type="InterPro" id="IPR012318">
    <property type="entry name" value="HTH_CRP"/>
</dbReference>
<dbReference type="Proteomes" id="UP000002484">
    <property type="component" value="Chromosome"/>
</dbReference>
<sequence length="297" mass="31789">MMSNPTREAADTQEMIERSSLGAPGAVRLRQRTSHQRADAIVERAQQVRWPERTLLSRLPPDSRRGLLALGEFREFPPSTQIIREGDQTTFALVLLSGWAKVTALTDDGGVALLAVRHGGDLIGEFSAIDGKPRGSTITAVSQVRAKVLSSDELASYLAADPTATAAVSQTIVAKTRFSIRRRVEFAGCSVAVRVARVLVELDRAYGSDRPDGARLLDMPLTQADLSALVGAKDPTVHKALRELRSRGVIETGYRRFAILDLAALREAAGLGQPHSGQQATSSPAEGTGPTGAVHLP</sequence>
<evidence type="ECO:0000313" key="8">
    <source>
        <dbReference type="Proteomes" id="UP000002484"/>
    </source>
</evidence>
<dbReference type="SUPFAM" id="SSF51206">
    <property type="entry name" value="cAMP-binding domain-like"/>
    <property type="match status" value="1"/>
</dbReference>
<proteinExistence type="predicted"/>
<dbReference type="KEGG" id="fri:FraEuI1c_2114"/>
<dbReference type="eggNOG" id="COG0664">
    <property type="taxonomic scope" value="Bacteria"/>
</dbReference>
<dbReference type="EMBL" id="CP002299">
    <property type="protein sequence ID" value="ADP80160.1"/>
    <property type="molecule type" value="Genomic_DNA"/>
</dbReference>
<evidence type="ECO:0000256" key="2">
    <source>
        <dbReference type="ARBA" id="ARBA00023125"/>
    </source>
</evidence>
<dbReference type="CDD" id="cd00038">
    <property type="entry name" value="CAP_ED"/>
    <property type="match status" value="1"/>
</dbReference>
<dbReference type="SMART" id="SM00419">
    <property type="entry name" value="HTH_CRP"/>
    <property type="match status" value="1"/>
</dbReference>
<dbReference type="InterPro" id="IPR036390">
    <property type="entry name" value="WH_DNA-bd_sf"/>
</dbReference>
<dbReference type="SUPFAM" id="SSF46785">
    <property type="entry name" value="Winged helix' DNA-binding domain"/>
    <property type="match status" value="1"/>
</dbReference>
<evidence type="ECO:0000313" key="7">
    <source>
        <dbReference type="EMBL" id="ADP80160.1"/>
    </source>
</evidence>
<dbReference type="InterPro" id="IPR036388">
    <property type="entry name" value="WH-like_DNA-bd_sf"/>
</dbReference>
<organism evidence="7 8">
    <name type="scientific">Pseudofrankia inefficax (strain DSM 45817 / CECT 9037 / DDB 130130 / EuI1c)</name>
    <name type="common">Frankia inefficax</name>
    <dbReference type="NCBI Taxonomy" id="298654"/>
    <lineage>
        <taxon>Bacteria</taxon>
        <taxon>Bacillati</taxon>
        <taxon>Actinomycetota</taxon>
        <taxon>Actinomycetes</taxon>
        <taxon>Frankiales</taxon>
        <taxon>Frankiaceae</taxon>
        <taxon>Pseudofrankia</taxon>
    </lineage>
</organism>
<evidence type="ECO:0000256" key="3">
    <source>
        <dbReference type="ARBA" id="ARBA00023163"/>
    </source>
</evidence>
<dbReference type="Gene3D" id="1.10.10.10">
    <property type="entry name" value="Winged helix-like DNA-binding domain superfamily/Winged helix DNA-binding domain"/>
    <property type="match status" value="1"/>
</dbReference>
<dbReference type="Pfam" id="PF00027">
    <property type="entry name" value="cNMP_binding"/>
    <property type="match status" value="1"/>
</dbReference>
<dbReference type="InterPro" id="IPR050397">
    <property type="entry name" value="Env_Response_Regulators"/>
</dbReference>
<reference evidence="7 8" key="1">
    <citation type="submission" date="2010-10" db="EMBL/GenBank/DDBJ databases">
        <title>Complete sequence of Frankia sp. EuI1c.</title>
        <authorList>
            <consortium name="US DOE Joint Genome Institute"/>
            <person name="Lucas S."/>
            <person name="Copeland A."/>
            <person name="Lapidus A."/>
            <person name="Cheng J.-F."/>
            <person name="Bruce D."/>
            <person name="Goodwin L."/>
            <person name="Pitluck S."/>
            <person name="Chertkov O."/>
            <person name="Detter J.C."/>
            <person name="Han C."/>
            <person name="Tapia R."/>
            <person name="Land M."/>
            <person name="Hauser L."/>
            <person name="Jeffries C."/>
            <person name="Kyrpides N."/>
            <person name="Ivanova N."/>
            <person name="Mikhailova N."/>
            <person name="Beauchemin N."/>
            <person name="Sen A."/>
            <person name="Sur S.A."/>
            <person name="Gtari M."/>
            <person name="Wall L."/>
            <person name="Tisa L."/>
            <person name="Woyke T."/>
        </authorList>
    </citation>
    <scope>NUCLEOTIDE SEQUENCE [LARGE SCALE GENOMIC DNA]</scope>
    <source>
        <strain evidence="8">DSM 45817 / CECT 9037 / EuI1c</strain>
    </source>
</reference>
<dbReference type="Pfam" id="PF13545">
    <property type="entry name" value="HTH_Crp_2"/>
    <property type="match status" value="1"/>
</dbReference>